<dbReference type="Pfam" id="PF00534">
    <property type="entry name" value="Glycos_transf_1"/>
    <property type="match status" value="1"/>
</dbReference>
<dbReference type="Gene3D" id="3.40.50.2000">
    <property type="entry name" value="Glycogen Phosphorylase B"/>
    <property type="match status" value="1"/>
</dbReference>
<organism evidence="2">
    <name type="scientific">marine sediment metagenome</name>
    <dbReference type="NCBI Taxonomy" id="412755"/>
    <lineage>
        <taxon>unclassified sequences</taxon>
        <taxon>metagenomes</taxon>
        <taxon>ecological metagenomes</taxon>
    </lineage>
</organism>
<proteinExistence type="predicted"/>
<comment type="caution">
    <text evidence="2">The sequence shown here is derived from an EMBL/GenBank/DDBJ whole genome shotgun (WGS) entry which is preliminary data.</text>
</comment>
<dbReference type="SUPFAM" id="SSF53756">
    <property type="entry name" value="UDP-Glycosyltransferase/glycogen phosphorylase"/>
    <property type="match status" value="1"/>
</dbReference>
<accession>A0A0F9GTQ7</accession>
<feature type="domain" description="Glycosyl transferase family 1" evidence="1">
    <location>
        <begin position="44"/>
        <end position="169"/>
    </location>
</feature>
<dbReference type="GO" id="GO:0016757">
    <property type="term" value="F:glycosyltransferase activity"/>
    <property type="evidence" value="ECO:0007669"/>
    <property type="project" value="InterPro"/>
</dbReference>
<protein>
    <recommendedName>
        <fullName evidence="1">Glycosyl transferase family 1 domain-containing protein</fullName>
    </recommendedName>
</protein>
<dbReference type="EMBL" id="LAZR01019033">
    <property type="protein sequence ID" value="KKL94036.1"/>
    <property type="molecule type" value="Genomic_DNA"/>
</dbReference>
<dbReference type="InterPro" id="IPR001296">
    <property type="entry name" value="Glyco_trans_1"/>
</dbReference>
<name>A0A0F9GTQ7_9ZZZZ</name>
<dbReference type="AlphaFoldDB" id="A0A0F9GTQ7"/>
<reference evidence="2" key="1">
    <citation type="journal article" date="2015" name="Nature">
        <title>Complex archaea that bridge the gap between prokaryotes and eukaryotes.</title>
        <authorList>
            <person name="Spang A."/>
            <person name="Saw J.H."/>
            <person name="Jorgensen S.L."/>
            <person name="Zaremba-Niedzwiedzka K."/>
            <person name="Martijn J."/>
            <person name="Lind A.E."/>
            <person name="van Eijk R."/>
            <person name="Schleper C."/>
            <person name="Guy L."/>
            <person name="Ettema T.J."/>
        </authorList>
    </citation>
    <scope>NUCLEOTIDE SEQUENCE</scope>
</reference>
<evidence type="ECO:0000259" key="1">
    <source>
        <dbReference type="Pfam" id="PF00534"/>
    </source>
</evidence>
<sequence length="313" mass="35316">MIDEYTDSPVLLSYIPHGVNPEVFKPLPPDNPELLKMKNTIFKNSNPSFVLFYNSRNIRRKMVSDLILAFKTFCDTLPSAEADKCALLMHTQPIDENGTDLTAVVRAMCPYKVVFSPGKLPAEQMNLLYNIVDVTAGVASNEGFGISTLESIMAGTPIIVNVTGGLQDQCNFMKDDGTPLTEHDYTEDWLSNHDGRYTEHGVWVKPVWPATRSIMGSPPTPFISDDRAKWEDIAVAIREWYNTDPIERGRCGLKGREFALDPKIGMSSTEMCRRFVESVEVVFDTWKPRSRFTMYNTDISDREEKIVGLTLTK</sequence>
<gene>
    <name evidence="2" type="ORF">LCGC14_1868690</name>
</gene>
<evidence type="ECO:0000313" key="2">
    <source>
        <dbReference type="EMBL" id="KKL94036.1"/>
    </source>
</evidence>